<evidence type="ECO:0000313" key="8">
    <source>
        <dbReference type="Proteomes" id="UP001379533"/>
    </source>
</evidence>
<evidence type="ECO:0000313" key="7">
    <source>
        <dbReference type="EMBL" id="WXA97413.1"/>
    </source>
</evidence>
<dbReference type="PANTHER" id="PTHR47506">
    <property type="entry name" value="TRANSCRIPTIONAL REGULATORY PROTEIN"/>
    <property type="match status" value="1"/>
</dbReference>
<dbReference type="EMBL" id="CP089982">
    <property type="protein sequence ID" value="WXA97413.1"/>
    <property type="molecule type" value="Genomic_DNA"/>
</dbReference>
<feature type="region of interest" description="Disordered" evidence="5">
    <location>
        <begin position="191"/>
        <end position="221"/>
    </location>
</feature>
<organism evidence="7 8">
    <name type="scientific">Pendulispora brunnea</name>
    <dbReference type="NCBI Taxonomy" id="2905690"/>
    <lineage>
        <taxon>Bacteria</taxon>
        <taxon>Pseudomonadati</taxon>
        <taxon>Myxococcota</taxon>
        <taxon>Myxococcia</taxon>
        <taxon>Myxococcales</taxon>
        <taxon>Sorangiineae</taxon>
        <taxon>Pendulisporaceae</taxon>
        <taxon>Pendulispora</taxon>
    </lineage>
</organism>
<dbReference type="InterPro" id="IPR001647">
    <property type="entry name" value="HTH_TetR"/>
</dbReference>
<dbReference type="Pfam" id="PF16925">
    <property type="entry name" value="TetR_C_13"/>
    <property type="match status" value="1"/>
</dbReference>
<dbReference type="SUPFAM" id="SSF48498">
    <property type="entry name" value="Tetracyclin repressor-like, C-terminal domain"/>
    <property type="match status" value="1"/>
</dbReference>
<keyword evidence="2 4" id="KW-0238">DNA-binding</keyword>
<dbReference type="PROSITE" id="PS01081">
    <property type="entry name" value="HTH_TETR_1"/>
    <property type="match status" value="1"/>
</dbReference>
<dbReference type="Proteomes" id="UP001379533">
    <property type="component" value="Chromosome"/>
</dbReference>
<feature type="domain" description="HTH tetR-type" evidence="6">
    <location>
        <begin position="9"/>
        <end position="69"/>
    </location>
</feature>
<keyword evidence="8" id="KW-1185">Reference proteome</keyword>
<protein>
    <submittedName>
        <fullName evidence="7">TetR/AcrR family transcriptional regulator</fullName>
    </submittedName>
</protein>
<sequence>MKSRGRPLSFDRRAALEAALDLFWRRGYDATSVAELTAAMKVTPPSLYAAFGSKKDLFLEAVSLYEQEHGLMTLRALQDEGCTAKEAFERCLFLLAESSTDPAHPTGCFIVLAATNCSADSQDIEKALRDRRCTSEKMLRDRIVRGIEQGELPATTDAAELAKFYGAVIQGIAVQARDGATREQLEGIARRALDAWPSPPESASKKKANGVKREHARSQRE</sequence>
<dbReference type="InterPro" id="IPR009057">
    <property type="entry name" value="Homeodomain-like_sf"/>
</dbReference>
<dbReference type="Gene3D" id="1.10.357.10">
    <property type="entry name" value="Tetracycline Repressor, domain 2"/>
    <property type="match status" value="1"/>
</dbReference>
<evidence type="ECO:0000256" key="5">
    <source>
        <dbReference type="SAM" id="MobiDB-lite"/>
    </source>
</evidence>
<dbReference type="PRINTS" id="PR00455">
    <property type="entry name" value="HTHTETR"/>
</dbReference>
<evidence type="ECO:0000256" key="4">
    <source>
        <dbReference type="PROSITE-ProRule" id="PRU00335"/>
    </source>
</evidence>
<reference evidence="7 8" key="1">
    <citation type="submission" date="2021-12" db="EMBL/GenBank/DDBJ databases">
        <title>Discovery of the Pendulisporaceae a myxobacterial family with distinct sporulation behavior and unique specialized metabolism.</title>
        <authorList>
            <person name="Garcia R."/>
            <person name="Popoff A."/>
            <person name="Bader C.D."/>
            <person name="Loehr J."/>
            <person name="Walesch S."/>
            <person name="Walt C."/>
            <person name="Boldt J."/>
            <person name="Bunk B."/>
            <person name="Haeckl F.J.F.P.J."/>
            <person name="Gunesch A.P."/>
            <person name="Birkelbach J."/>
            <person name="Nuebel U."/>
            <person name="Pietschmann T."/>
            <person name="Bach T."/>
            <person name="Mueller R."/>
        </authorList>
    </citation>
    <scope>NUCLEOTIDE SEQUENCE [LARGE SCALE GENOMIC DNA]</scope>
    <source>
        <strain evidence="7 8">MSr12523</strain>
    </source>
</reference>
<dbReference type="Pfam" id="PF00440">
    <property type="entry name" value="TetR_N"/>
    <property type="match status" value="1"/>
</dbReference>
<name>A0ABZ2KFH1_9BACT</name>
<dbReference type="Gene3D" id="1.10.10.60">
    <property type="entry name" value="Homeodomain-like"/>
    <property type="match status" value="1"/>
</dbReference>
<feature type="compositionally biased region" description="Basic and acidic residues" evidence="5">
    <location>
        <begin position="211"/>
        <end position="221"/>
    </location>
</feature>
<evidence type="ECO:0000256" key="3">
    <source>
        <dbReference type="ARBA" id="ARBA00023163"/>
    </source>
</evidence>
<gene>
    <name evidence="7" type="ORF">LZC95_11270</name>
</gene>
<dbReference type="InterPro" id="IPR036271">
    <property type="entry name" value="Tet_transcr_reg_TetR-rel_C_sf"/>
</dbReference>
<dbReference type="InterPro" id="IPR023772">
    <property type="entry name" value="DNA-bd_HTH_TetR-type_CS"/>
</dbReference>
<feature type="DNA-binding region" description="H-T-H motif" evidence="4">
    <location>
        <begin position="32"/>
        <end position="51"/>
    </location>
</feature>
<keyword evidence="1" id="KW-0805">Transcription regulation</keyword>
<proteinExistence type="predicted"/>
<dbReference type="SUPFAM" id="SSF46689">
    <property type="entry name" value="Homeodomain-like"/>
    <property type="match status" value="1"/>
</dbReference>
<accession>A0ABZ2KFH1</accession>
<dbReference type="PROSITE" id="PS50977">
    <property type="entry name" value="HTH_TETR_2"/>
    <property type="match status" value="1"/>
</dbReference>
<dbReference type="RefSeq" id="WP_394848031.1">
    <property type="nucleotide sequence ID" value="NZ_CP089982.1"/>
</dbReference>
<evidence type="ECO:0000259" key="6">
    <source>
        <dbReference type="PROSITE" id="PS50977"/>
    </source>
</evidence>
<dbReference type="InterPro" id="IPR011075">
    <property type="entry name" value="TetR_C"/>
</dbReference>
<evidence type="ECO:0000256" key="1">
    <source>
        <dbReference type="ARBA" id="ARBA00023015"/>
    </source>
</evidence>
<keyword evidence="3" id="KW-0804">Transcription</keyword>
<evidence type="ECO:0000256" key="2">
    <source>
        <dbReference type="ARBA" id="ARBA00023125"/>
    </source>
</evidence>
<dbReference type="PANTHER" id="PTHR47506:SF1">
    <property type="entry name" value="HTH-TYPE TRANSCRIPTIONAL REGULATOR YJDC"/>
    <property type="match status" value="1"/>
</dbReference>